<evidence type="ECO:0000256" key="1">
    <source>
        <dbReference type="ARBA" id="ARBA00004141"/>
    </source>
</evidence>
<comment type="pathway">
    <text evidence="2">Lipid metabolism; sphingolipid metabolism.</text>
</comment>
<dbReference type="PANTHER" id="PTHR46187">
    <property type="entry name" value="ALKALINE CERAMIDASE 3"/>
    <property type="match status" value="1"/>
</dbReference>
<feature type="binding site" evidence="13">
    <location>
        <position position="24"/>
    </location>
    <ligand>
        <name>Ca(2+)</name>
        <dbReference type="ChEBI" id="CHEBI:29108"/>
    </ligand>
</feature>
<comment type="cofactor">
    <cofactor evidence="14">
        <name>Zn(2+)</name>
        <dbReference type="ChEBI" id="CHEBI:29105"/>
    </cofactor>
</comment>
<evidence type="ECO:0000256" key="10">
    <source>
        <dbReference type="ARBA" id="ARBA00047401"/>
    </source>
</evidence>
<evidence type="ECO:0000256" key="5">
    <source>
        <dbReference type="ARBA" id="ARBA00022692"/>
    </source>
</evidence>
<evidence type="ECO:0000256" key="15">
    <source>
        <dbReference type="RuleBase" id="RU364079"/>
    </source>
</evidence>
<protein>
    <recommendedName>
        <fullName evidence="15">Alkaline ceramidase</fullName>
        <ecNumber evidence="15">3.5.1.-</ecNumber>
    </recommendedName>
</protein>
<keyword evidence="6 15" id="KW-0378">Hydrolase</keyword>
<keyword evidence="13" id="KW-0106">Calcium</keyword>
<dbReference type="GO" id="GO:0043067">
    <property type="term" value="P:regulation of programmed cell death"/>
    <property type="evidence" value="ECO:0007669"/>
    <property type="project" value="Ensembl"/>
</dbReference>
<dbReference type="GO" id="GO:0006954">
    <property type="term" value="P:inflammatory response"/>
    <property type="evidence" value="ECO:0007669"/>
    <property type="project" value="Ensembl"/>
</dbReference>
<evidence type="ECO:0000256" key="13">
    <source>
        <dbReference type="PIRSR" id="PIRSR608901-1"/>
    </source>
</evidence>
<organism evidence="16 17">
    <name type="scientific">Chelonoidis abingdonii</name>
    <name type="common">Abingdon island giant tortoise</name>
    <name type="synonym">Testudo abingdonii</name>
    <dbReference type="NCBI Taxonomy" id="106734"/>
    <lineage>
        <taxon>Eukaryota</taxon>
        <taxon>Metazoa</taxon>
        <taxon>Chordata</taxon>
        <taxon>Craniata</taxon>
        <taxon>Vertebrata</taxon>
        <taxon>Euteleostomi</taxon>
        <taxon>Archelosauria</taxon>
        <taxon>Testudinata</taxon>
        <taxon>Testudines</taxon>
        <taxon>Cryptodira</taxon>
        <taxon>Durocryptodira</taxon>
        <taxon>Testudinoidea</taxon>
        <taxon>Testudinidae</taxon>
        <taxon>Chelonoidis</taxon>
    </lineage>
</organism>
<gene>
    <name evidence="16" type="primary">ACER3</name>
</gene>
<dbReference type="GO" id="GO:0005509">
    <property type="term" value="F:calcium ion binding"/>
    <property type="evidence" value="ECO:0007669"/>
    <property type="project" value="Ensembl"/>
</dbReference>
<feature type="binding site" evidence="14">
    <location>
        <position position="81"/>
    </location>
    <ligand>
        <name>Zn(2+)</name>
        <dbReference type="ChEBI" id="CHEBI:29105"/>
        <note>catalytic</note>
    </ligand>
</feature>
<keyword evidence="13" id="KW-0479">Metal-binding</keyword>
<evidence type="ECO:0000256" key="4">
    <source>
        <dbReference type="ARBA" id="ARBA00009780"/>
    </source>
</evidence>
<keyword evidence="15" id="KW-0443">Lipid metabolism</keyword>
<reference evidence="16" key="2">
    <citation type="submission" date="2025-09" db="UniProtKB">
        <authorList>
            <consortium name="Ensembl"/>
        </authorList>
    </citation>
    <scope>IDENTIFICATION</scope>
</reference>
<sequence>MAPAADRAGYWGAPTSTLEWCEENYAVSYYIAEFWNTVSNLIFILPPIYGAIQTYKDGLEKRYLAAFFCLTAVGLGSWCFHMTLKYEMQVSTNQQMRITLCRYLTIVPKCFSFALVWYTNSIIPACDTLTLNFIPTFLQIVYGALVSIIVLRSVYIVLWVYPWLRGLGYTSLSVFLMGFFFWNVDNIFCDKLRGLREKMPPVVGAVTQFHAWWHIFTGLGSYLHILLSLYTRTLFLKYRPKVKVSCQTFCTY</sequence>
<feature type="transmembrane region" description="Helical" evidence="15">
    <location>
        <begin position="140"/>
        <end position="160"/>
    </location>
</feature>
<dbReference type="PANTHER" id="PTHR46187:SF3">
    <property type="entry name" value="ALKALINE CERAMIDASE 3"/>
    <property type="match status" value="1"/>
</dbReference>
<keyword evidence="5 15" id="KW-0812">Transmembrane</keyword>
<dbReference type="UniPathway" id="UPA00222"/>
<dbReference type="GO" id="GO:0042552">
    <property type="term" value="P:myelination"/>
    <property type="evidence" value="ECO:0007669"/>
    <property type="project" value="Ensembl"/>
</dbReference>
<comment type="catalytic activity">
    <reaction evidence="10">
        <text>N-(9Z-octadecenoyl)-sphing-4-enine + H2O = sphing-4-enine + (9Z)-octadecenoate</text>
        <dbReference type="Rhea" id="RHEA:41299"/>
        <dbReference type="ChEBI" id="CHEBI:15377"/>
        <dbReference type="ChEBI" id="CHEBI:30823"/>
        <dbReference type="ChEBI" id="CHEBI:57756"/>
        <dbReference type="ChEBI" id="CHEBI:77996"/>
    </reaction>
    <physiologicalReaction direction="left-to-right" evidence="10">
        <dbReference type="Rhea" id="RHEA:41300"/>
    </physiologicalReaction>
</comment>
<feature type="transmembrane region" description="Helical" evidence="15">
    <location>
        <begin position="211"/>
        <end position="231"/>
    </location>
</feature>
<dbReference type="Pfam" id="PF05875">
    <property type="entry name" value="Ceramidase"/>
    <property type="match status" value="1"/>
</dbReference>
<proteinExistence type="inferred from homology"/>
<comment type="catalytic activity">
    <reaction evidence="12">
        <text>an N-acylsphinganine + H2O = sphinganine + a fatty acid</text>
        <dbReference type="Rhea" id="RHEA:33551"/>
        <dbReference type="ChEBI" id="CHEBI:15377"/>
        <dbReference type="ChEBI" id="CHEBI:28868"/>
        <dbReference type="ChEBI" id="CHEBI:31488"/>
        <dbReference type="ChEBI" id="CHEBI:57817"/>
    </reaction>
    <physiologicalReaction direction="left-to-right" evidence="12">
        <dbReference type="Rhea" id="RHEA:33552"/>
    </physiologicalReaction>
</comment>
<evidence type="ECO:0000256" key="6">
    <source>
        <dbReference type="ARBA" id="ARBA00022801"/>
    </source>
</evidence>
<dbReference type="GO" id="GO:0046514">
    <property type="term" value="P:ceramide catabolic process"/>
    <property type="evidence" value="ECO:0007669"/>
    <property type="project" value="Ensembl"/>
</dbReference>
<dbReference type="EC" id="3.5.1.-" evidence="15"/>
<keyword evidence="14" id="KW-0862">Zinc</keyword>
<keyword evidence="9 15" id="KW-0472">Membrane</keyword>
<evidence type="ECO:0000256" key="11">
    <source>
        <dbReference type="ARBA" id="ARBA00048323"/>
    </source>
</evidence>
<dbReference type="InterPro" id="IPR008901">
    <property type="entry name" value="ACER"/>
</dbReference>
<feature type="binding site" evidence="13">
    <location>
        <position position="20"/>
    </location>
    <ligand>
        <name>Ca(2+)</name>
        <dbReference type="ChEBI" id="CHEBI:29108"/>
    </ligand>
</feature>
<keyword evidence="7" id="KW-0746">Sphingolipid metabolism</keyword>
<dbReference type="GO" id="GO:0071602">
    <property type="term" value="P:phytosphingosine biosynthetic process"/>
    <property type="evidence" value="ECO:0007669"/>
    <property type="project" value="Ensembl"/>
</dbReference>
<feature type="binding site" evidence="13">
    <location>
        <position position="33"/>
    </location>
    <ligand>
        <name>Ca(2+)</name>
        <dbReference type="ChEBI" id="CHEBI:29108"/>
    </ligand>
</feature>
<comment type="caution">
    <text evidence="15">Lacks conserved residue(s) required for the propagation of feature annotation.</text>
</comment>
<dbReference type="GO" id="GO:0017040">
    <property type="term" value="F:N-acylsphingosine amidohydrolase activity"/>
    <property type="evidence" value="ECO:0007669"/>
    <property type="project" value="UniProtKB-EC"/>
</dbReference>
<dbReference type="GO" id="GO:0000139">
    <property type="term" value="C:Golgi membrane"/>
    <property type="evidence" value="ECO:0007669"/>
    <property type="project" value="Ensembl"/>
</dbReference>
<evidence type="ECO:0000313" key="16">
    <source>
        <dbReference type="Ensembl" id="ENSCABP00000021419.1"/>
    </source>
</evidence>
<evidence type="ECO:0000256" key="8">
    <source>
        <dbReference type="ARBA" id="ARBA00022989"/>
    </source>
</evidence>
<name>A0A8C0HCD3_CHEAB</name>
<feature type="binding site" evidence="13">
    <location>
        <position position="22"/>
    </location>
    <ligand>
        <name>Ca(2+)</name>
        <dbReference type="ChEBI" id="CHEBI:29108"/>
    </ligand>
</feature>
<comment type="similarity">
    <text evidence="4 15">Belongs to the alkaline ceramidase family.</text>
</comment>
<keyword evidence="17" id="KW-1185">Reference proteome</keyword>
<dbReference type="GO" id="GO:0005789">
    <property type="term" value="C:endoplasmic reticulum membrane"/>
    <property type="evidence" value="ECO:0007669"/>
    <property type="project" value="Ensembl"/>
</dbReference>
<keyword evidence="8 15" id="KW-1133">Transmembrane helix</keyword>
<dbReference type="GeneTree" id="ENSGT00730000110920"/>
<dbReference type="GO" id="GO:0008270">
    <property type="term" value="F:zinc ion binding"/>
    <property type="evidence" value="ECO:0007669"/>
    <property type="project" value="Ensembl"/>
</dbReference>
<dbReference type="Ensembl" id="ENSCABT00000023464.1">
    <property type="protein sequence ID" value="ENSCABP00000021419.1"/>
    <property type="gene ID" value="ENSCABG00000015777.1"/>
</dbReference>
<feature type="transmembrane region" description="Helical" evidence="15">
    <location>
        <begin position="63"/>
        <end position="80"/>
    </location>
</feature>
<comment type="pathway">
    <text evidence="3">Sphingolipid metabolism.</text>
</comment>
<dbReference type="AlphaFoldDB" id="A0A8C0HCD3"/>
<feature type="binding site" evidence="14">
    <location>
        <position position="214"/>
    </location>
    <ligand>
        <name>Zn(2+)</name>
        <dbReference type="ChEBI" id="CHEBI:29105"/>
        <note>catalytic</note>
    </ligand>
</feature>
<dbReference type="GO" id="GO:0008284">
    <property type="term" value="P:positive regulation of cell population proliferation"/>
    <property type="evidence" value="ECO:0007669"/>
    <property type="project" value="Ensembl"/>
</dbReference>
<evidence type="ECO:0000313" key="17">
    <source>
        <dbReference type="Proteomes" id="UP000694404"/>
    </source>
</evidence>
<feature type="binding site" evidence="14">
    <location>
        <position position="210"/>
    </location>
    <ligand>
        <name>Zn(2+)</name>
        <dbReference type="ChEBI" id="CHEBI:29105"/>
        <note>catalytic</note>
    </ligand>
</feature>
<evidence type="ECO:0000256" key="14">
    <source>
        <dbReference type="PIRSR" id="PIRSR608901-2"/>
    </source>
</evidence>
<accession>A0A8C0HCD3</accession>
<feature type="transmembrane region" description="Helical" evidence="15">
    <location>
        <begin position="167"/>
        <end position="184"/>
    </location>
</feature>
<comment type="function">
    <text evidence="15">Hydrolyzes the sphingolipid ceramide into sphingosine and free fatty acid.</text>
</comment>
<dbReference type="OMA" id="SIDWCEL"/>
<comment type="catalytic activity">
    <reaction evidence="11">
        <text>an N-acylsphing-4-enine + H2O = sphing-4-enine + a fatty acid</text>
        <dbReference type="Rhea" id="RHEA:20856"/>
        <dbReference type="ChEBI" id="CHEBI:15377"/>
        <dbReference type="ChEBI" id="CHEBI:28868"/>
        <dbReference type="ChEBI" id="CHEBI:52639"/>
        <dbReference type="ChEBI" id="CHEBI:57756"/>
        <dbReference type="EC" id="3.5.1.23"/>
    </reaction>
    <physiologicalReaction direction="left-to-right" evidence="11">
        <dbReference type="Rhea" id="RHEA:20857"/>
    </physiologicalReaction>
</comment>
<evidence type="ECO:0000256" key="7">
    <source>
        <dbReference type="ARBA" id="ARBA00022919"/>
    </source>
</evidence>
<evidence type="ECO:0000256" key="3">
    <source>
        <dbReference type="ARBA" id="ARBA00004991"/>
    </source>
</evidence>
<evidence type="ECO:0000256" key="9">
    <source>
        <dbReference type="ARBA" id="ARBA00023136"/>
    </source>
</evidence>
<dbReference type="Proteomes" id="UP000694404">
    <property type="component" value="Unplaced"/>
</dbReference>
<dbReference type="GO" id="GO:0046512">
    <property type="term" value="P:sphingosine biosynthetic process"/>
    <property type="evidence" value="ECO:0007669"/>
    <property type="project" value="Ensembl"/>
</dbReference>
<reference evidence="16" key="1">
    <citation type="submission" date="2025-08" db="UniProtKB">
        <authorList>
            <consortium name="Ensembl"/>
        </authorList>
    </citation>
    <scope>IDENTIFICATION</scope>
</reference>
<feature type="transmembrane region" description="Helical" evidence="15">
    <location>
        <begin position="100"/>
        <end position="120"/>
    </location>
</feature>
<evidence type="ECO:0000256" key="12">
    <source>
        <dbReference type="ARBA" id="ARBA00049511"/>
    </source>
</evidence>
<evidence type="ECO:0000256" key="2">
    <source>
        <dbReference type="ARBA" id="ARBA00004760"/>
    </source>
</evidence>
<comment type="subcellular location">
    <subcellularLocation>
        <location evidence="1">Membrane</location>
        <topology evidence="1">Multi-pass membrane protein</topology>
    </subcellularLocation>
</comment>